<feature type="transmembrane region" description="Helical" evidence="7">
    <location>
        <begin position="97"/>
        <end position="118"/>
    </location>
</feature>
<keyword evidence="11" id="KW-1185">Reference proteome</keyword>
<feature type="transmembrane region" description="Helical" evidence="7">
    <location>
        <begin position="64"/>
        <end position="85"/>
    </location>
</feature>
<dbReference type="InterPro" id="IPR049326">
    <property type="entry name" value="Rhodopsin_dom_fungi"/>
</dbReference>
<feature type="compositionally biased region" description="Basic and acidic residues" evidence="6">
    <location>
        <begin position="395"/>
        <end position="406"/>
    </location>
</feature>
<dbReference type="InterPro" id="IPR052337">
    <property type="entry name" value="SAT4-like"/>
</dbReference>
<evidence type="ECO:0000256" key="2">
    <source>
        <dbReference type="ARBA" id="ARBA00022692"/>
    </source>
</evidence>
<organism evidence="10 11">
    <name type="scientific">Penicillium olsonii</name>
    <dbReference type="NCBI Taxonomy" id="99116"/>
    <lineage>
        <taxon>Eukaryota</taxon>
        <taxon>Fungi</taxon>
        <taxon>Dikarya</taxon>
        <taxon>Ascomycota</taxon>
        <taxon>Pezizomycotina</taxon>
        <taxon>Eurotiomycetes</taxon>
        <taxon>Eurotiomycetidae</taxon>
        <taxon>Eurotiales</taxon>
        <taxon>Aspergillaceae</taxon>
        <taxon>Penicillium</taxon>
    </lineage>
</organism>
<feature type="signal peptide" evidence="8">
    <location>
        <begin position="1"/>
        <end position="27"/>
    </location>
</feature>
<keyword evidence="2 7" id="KW-0812">Transmembrane</keyword>
<proteinExistence type="inferred from homology"/>
<evidence type="ECO:0000259" key="9">
    <source>
        <dbReference type="Pfam" id="PF20684"/>
    </source>
</evidence>
<feature type="region of interest" description="Disordered" evidence="6">
    <location>
        <begin position="390"/>
        <end position="434"/>
    </location>
</feature>
<gene>
    <name evidence="10" type="ORF">POLS_LOCUS5183</name>
</gene>
<dbReference type="AlphaFoldDB" id="A0A9W4HT93"/>
<evidence type="ECO:0000313" key="10">
    <source>
        <dbReference type="EMBL" id="CAG8119326.1"/>
    </source>
</evidence>
<keyword evidence="8" id="KW-0732">Signal</keyword>
<feature type="transmembrane region" description="Helical" evidence="7">
    <location>
        <begin position="263"/>
        <end position="285"/>
    </location>
</feature>
<accession>A0A9W4HT93</accession>
<keyword evidence="4 7" id="KW-0472">Membrane</keyword>
<keyword evidence="3 7" id="KW-1133">Transmembrane helix</keyword>
<evidence type="ECO:0000256" key="5">
    <source>
        <dbReference type="ARBA" id="ARBA00038359"/>
    </source>
</evidence>
<feature type="region of interest" description="Disordered" evidence="6">
    <location>
        <begin position="341"/>
        <end position="367"/>
    </location>
</feature>
<comment type="subcellular location">
    <subcellularLocation>
        <location evidence="1">Membrane</location>
        <topology evidence="1">Multi-pass membrane protein</topology>
    </subcellularLocation>
</comment>
<dbReference type="GO" id="GO:0016020">
    <property type="term" value="C:membrane"/>
    <property type="evidence" value="ECO:0007669"/>
    <property type="project" value="UniProtKB-SubCell"/>
</dbReference>
<dbReference type="PANTHER" id="PTHR33048:SF47">
    <property type="entry name" value="INTEGRAL MEMBRANE PROTEIN-RELATED"/>
    <property type="match status" value="1"/>
</dbReference>
<evidence type="ECO:0000256" key="6">
    <source>
        <dbReference type="SAM" id="MobiDB-lite"/>
    </source>
</evidence>
<dbReference type="OrthoDB" id="5283415at2759"/>
<evidence type="ECO:0000256" key="1">
    <source>
        <dbReference type="ARBA" id="ARBA00004141"/>
    </source>
</evidence>
<evidence type="ECO:0000256" key="3">
    <source>
        <dbReference type="ARBA" id="ARBA00022989"/>
    </source>
</evidence>
<dbReference type="Proteomes" id="UP001153618">
    <property type="component" value="Unassembled WGS sequence"/>
</dbReference>
<evidence type="ECO:0000256" key="7">
    <source>
        <dbReference type="SAM" id="Phobius"/>
    </source>
</evidence>
<sequence length="434" mass="48208">MSRCGSIISFFLCNAFLILYCTKSCHSFELAMTIPSDILAADAAGRIPKDVTLEFLAQSRDKAAIVGIVFMVCFTGLLMIVRLYARLFIVKKLGLDDALAILTLLLYIVFVVLCIVLINLGSGRHMEYIQYVLSLPTVRDTEILDFVAHILYTTALFLCRLSGLAFYYRLSVRSTKLHLSILIAAPLLFAAFLPQIFLLIFHCKPVTGLWPYEWQPEPRTYTCLSWGLVYSVNSGISLACDVMMFIIPAMLIKQLHVSMNKKIKLSIVMFPGVFVIVISAVRVWLVARGQWEPDGSWAYNPMLCVENAEIAATLVALSVPALKPVFGSLFAHLTEYTSSHTRSRSTKLRSHGFGHSKTAASGAASSNRDSKRLINWSKIGKDDYEMMPSQVSVTREVRSGSAEGREGSVSPGIRVTDEINISQEERQPGRAISK</sequence>
<feature type="transmembrane region" description="Helical" evidence="7">
    <location>
        <begin position="228"/>
        <end position="251"/>
    </location>
</feature>
<feature type="domain" description="Rhodopsin" evidence="9">
    <location>
        <begin position="81"/>
        <end position="326"/>
    </location>
</feature>
<evidence type="ECO:0000313" key="11">
    <source>
        <dbReference type="Proteomes" id="UP001153618"/>
    </source>
</evidence>
<dbReference type="EMBL" id="CAJVOS010000027">
    <property type="protein sequence ID" value="CAG8119326.1"/>
    <property type="molecule type" value="Genomic_DNA"/>
</dbReference>
<dbReference type="PANTHER" id="PTHR33048">
    <property type="entry name" value="PTH11-LIKE INTEGRAL MEMBRANE PROTEIN (AFU_ORTHOLOGUE AFUA_5G11245)"/>
    <property type="match status" value="1"/>
</dbReference>
<feature type="compositionally biased region" description="Basic residues" evidence="6">
    <location>
        <begin position="341"/>
        <end position="354"/>
    </location>
</feature>
<name>A0A9W4HT93_PENOL</name>
<evidence type="ECO:0000256" key="4">
    <source>
        <dbReference type="ARBA" id="ARBA00023136"/>
    </source>
</evidence>
<feature type="transmembrane region" description="Helical" evidence="7">
    <location>
        <begin position="146"/>
        <end position="167"/>
    </location>
</feature>
<comment type="similarity">
    <text evidence="5">Belongs to the SAT4 family.</text>
</comment>
<comment type="caution">
    <text evidence="10">The sequence shown here is derived from an EMBL/GenBank/DDBJ whole genome shotgun (WGS) entry which is preliminary data.</text>
</comment>
<reference evidence="10" key="1">
    <citation type="submission" date="2021-07" db="EMBL/GenBank/DDBJ databases">
        <authorList>
            <person name="Branca A.L. A."/>
        </authorList>
    </citation>
    <scope>NUCLEOTIDE SEQUENCE</scope>
</reference>
<feature type="transmembrane region" description="Helical" evidence="7">
    <location>
        <begin position="179"/>
        <end position="201"/>
    </location>
</feature>
<feature type="chain" id="PRO_5040764713" description="Rhodopsin domain-containing protein" evidence="8">
    <location>
        <begin position="28"/>
        <end position="434"/>
    </location>
</feature>
<protein>
    <recommendedName>
        <fullName evidence="9">Rhodopsin domain-containing protein</fullName>
    </recommendedName>
</protein>
<dbReference type="Pfam" id="PF20684">
    <property type="entry name" value="Fung_rhodopsin"/>
    <property type="match status" value="1"/>
</dbReference>
<evidence type="ECO:0000256" key="8">
    <source>
        <dbReference type="SAM" id="SignalP"/>
    </source>
</evidence>